<keyword evidence="6 11" id="KW-1133">Transmembrane helix</keyword>
<proteinExistence type="inferred from homology"/>
<keyword evidence="8 11" id="KW-0472">Membrane</keyword>
<feature type="transmembrane region" description="Helical" evidence="11">
    <location>
        <begin position="121"/>
        <end position="138"/>
    </location>
</feature>
<evidence type="ECO:0000313" key="14">
    <source>
        <dbReference type="Proteomes" id="UP000693970"/>
    </source>
</evidence>
<feature type="domain" description="Sec20 C-terminal" evidence="12">
    <location>
        <begin position="52"/>
        <end position="141"/>
    </location>
</feature>
<dbReference type="GO" id="GO:0006890">
    <property type="term" value="P:retrograde vesicle-mediated transport, Golgi to endoplasmic reticulum"/>
    <property type="evidence" value="ECO:0007669"/>
    <property type="project" value="InterPro"/>
</dbReference>
<evidence type="ECO:0000256" key="6">
    <source>
        <dbReference type="ARBA" id="ARBA00022989"/>
    </source>
</evidence>
<keyword evidence="4" id="KW-0256">Endoplasmic reticulum</keyword>
<protein>
    <submittedName>
        <fullName evidence="13">Sec20 domain family protein</fullName>
    </submittedName>
</protein>
<evidence type="ECO:0000256" key="11">
    <source>
        <dbReference type="SAM" id="Phobius"/>
    </source>
</evidence>
<keyword evidence="2" id="KW-0813">Transport</keyword>
<evidence type="ECO:0000313" key="13">
    <source>
        <dbReference type="EMBL" id="KAG7358369.1"/>
    </source>
</evidence>
<evidence type="ECO:0000256" key="1">
    <source>
        <dbReference type="ARBA" id="ARBA00004163"/>
    </source>
</evidence>
<dbReference type="Proteomes" id="UP000693970">
    <property type="component" value="Unassembled WGS sequence"/>
</dbReference>
<dbReference type="PANTHER" id="PTHR12825:SF0">
    <property type="entry name" value="VESICLE TRANSPORT PROTEIN SEC20"/>
    <property type="match status" value="1"/>
</dbReference>
<keyword evidence="7" id="KW-0175">Coiled coil</keyword>
<name>A0A9K3L9N6_9STRA</name>
<evidence type="ECO:0000256" key="2">
    <source>
        <dbReference type="ARBA" id="ARBA00022448"/>
    </source>
</evidence>
<dbReference type="OrthoDB" id="46868at2759"/>
<evidence type="ECO:0000256" key="5">
    <source>
        <dbReference type="ARBA" id="ARBA00022892"/>
    </source>
</evidence>
<comment type="caution">
    <text evidence="13">The sequence shown here is derived from an EMBL/GenBank/DDBJ whole genome shotgun (WGS) entry which is preliminary data.</text>
</comment>
<dbReference type="GO" id="GO:0031201">
    <property type="term" value="C:SNARE complex"/>
    <property type="evidence" value="ECO:0007669"/>
    <property type="project" value="TreeGrafter"/>
</dbReference>
<feature type="compositionally biased region" description="Polar residues" evidence="10">
    <location>
        <begin position="1"/>
        <end position="11"/>
    </location>
</feature>
<evidence type="ECO:0000256" key="4">
    <source>
        <dbReference type="ARBA" id="ARBA00022824"/>
    </source>
</evidence>
<dbReference type="PANTHER" id="PTHR12825">
    <property type="entry name" value="BNIP1-RELATED"/>
    <property type="match status" value="1"/>
</dbReference>
<dbReference type="GO" id="GO:0005789">
    <property type="term" value="C:endoplasmic reticulum membrane"/>
    <property type="evidence" value="ECO:0007669"/>
    <property type="project" value="UniProtKB-SubCell"/>
</dbReference>
<sequence length="156" mass="18069">MSPNSKTTRNGRATDERRLKMTNMSEQRHRQDLFSHRPQQSSSSKQSTSTASEAQQIQKSLMKTQSLLKSELHRISHISNAIDEDETVLRKTMDHHQSLNTKQAQKALTALQRAQQQEQRVLMASIIFFGLTVLYIMWSRVLIKFDVISIILDWMV</sequence>
<feature type="compositionally biased region" description="Low complexity" evidence="10">
    <location>
        <begin position="39"/>
        <end position="57"/>
    </location>
</feature>
<gene>
    <name evidence="13" type="ORF">IV203_014957</name>
</gene>
<reference evidence="13" key="1">
    <citation type="journal article" date="2021" name="Sci. Rep.">
        <title>Diploid genomic architecture of Nitzschia inconspicua, an elite biomass production diatom.</title>
        <authorList>
            <person name="Oliver A."/>
            <person name="Podell S."/>
            <person name="Pinowska A."/>
            <person name="Traller J.C."/>
            <person name="Smith S.R."/>
            <person name="McClure R."/>
            <person name="Beliaev A."/>
            <person name="Bohutskyi P."/>
            <person name="Hill E.A."/>
            <person name="Rabines A."/>
            <person name="Zheng H."/>
            <person name="Allen L.Z."/>
            <person name="Kuo A."/>
            <person name="Grigoriev I.V."/>
            <person name="Allen A.E."/>
            <person name="Hazlebeck D."/>
            <person name="Allen E.E."/>
        </authorList>
    </citation>
    <scope>NUCLEOTIDE SEQUENCE</scope>
    <source>
        <strain evidence="13">Hildebrandi</strain>
    </source>
</reference>
<evidence type="ECO:0000256" key="9">
    <source>
        <dbReference type="ARBA" id="ARBA00037934"/>
    </source>
</evidence>
<comment type="subcellular location">
    <subcellularLocation>
        <location evidence="1">Endoplasmic reticulum membrane</location>
        <topology evidence="1">Single-pass type IV membrane protein</topology>
    </subcellularLocation>
</comment>
<comment type="similarity">
    <text evidence="9">Belongs to the SEC20 family.</text>
</comment>
<dbReference type="Pfam" id="PF03908">
    <property type="entry name" value="Sec20"/>
    <property type="match status" value="1"/>
</dbReference>
<feature type="compositionally biased region" description="Basic and acidic residues" evidence="10">
    <location>
        <begin position="26"/>
        <end position="35"/>
    </location>
</feature>
<evidence type="ECO:0000256" key="3">
    <source>
        <dbReference type="ARBA" id="ARBA00022692"/>
    </source>
</evidence>
<evidence type="ECO:0000256" key="7">
    <source>
        <dbReference type="ARBA" id="ARBA00023054"/>
    </source>
</evidence>
<dbReference type="InterPro" id="IPR056173">
    <property type="entry name" value="Sec20_C"/>
</dbReference>
<dbReference type="EMBL" id="JAGRRH010000014">
    <property type="protein sequence ID" value="KAG7358369.1"/>
    <property type="molecule type" value="Genomic_DNA"/>
</dbReference>
<evidence type="ECO:0000256" key="10">
    <source>
        <dbReference type="SAM" id="MobiDB-lite"/>
    </source>
</evidence>
<organism evidence="13 14">
    <name type="scientific">Nitzschia inconspicua</name>
    <dbReference type="NCBI Taxonomy" id="303405"/>
    <lineage>
        <taxon>Eukaryota</taxon>
        <taxon>Sar</taxon>
        <taxon>Stramenopiles</taxon>
        <taxon>Ochrophyta</taxon>
        <taxon>Bacillariophyta</taxon>
        <taxon>Bacillariophyceae</taxon>
        <taxon>Bacillariophycidae</taxon>
        <taxon>Bacillariales</taxon>
        <taxon>Bacillariaceae</taxon>
        <taxon>Nitzschia</taxon>
    </lineage>
</organism>
<keyword evidence="3 11" id="KW-0812">Transmembrane</keyword>
<keyword evidence="5" id="KW-0931">ER-Golgi transport</keyword>
<evidence type="ECO:0000256" key="8">
    <source>
        <dbReference type="ARBA" id="ARBA00023136"/>
    </source>
</evidence>
<reference evidence="13" key="2">
    <citation type="submission" date="2021-04" db="EMBL/GenBank/DDBJ databases">
        <authorList>
            <person name="Podell S."/>
        </authorList>
    </citation>
    <scope>NUCLEOTIDE SEQUENCE</scope>
    <source>
        <strain evidence="13">Hildebrandi</strain>
    </source>
</reference>
<keyword evidence="14" id="KW-1185">Reference proteome</keyword>
<dbReference type="InterPro" id="IPR005606">
    <property type="entry name" value="Sec20"/>
</dbReference>
<dbReference type="GO" id="GO:0005484">
    <property type="term" value="F:SNAP receptor activity"/>
    <property type="evidence" value="ECO:0007669"/>
    <property type="project" value="InterPro"/>
</dbReference>
<dbReference type="AlphaFoldDB" id="A0A9K3L9N6"/>
<feature type="region of interest" description="Disordered" evidence="10">
    <location>
        <begin position="1"/>
        <end position="57"/>
    </location>
</feature>
<accession>A0A9K3L9N6</accession>
<evidence type="ECO:0000259" key="12">
    <source>
        <dbReference type="Pfam" id="PF03908"/>
    </source>
</evidence>